<comment type="caution">
    <text evidence="2">The sequence shown here is derived from an EMBL/GenBank/DDBJ whole genome shotgun (WGS) entry which is preliminary data.</text>
</comment>
<keyword evidence="1" id="KW-0472">Membrane</keyword>
<evidence type="ECO:0000313" key="3">
    <source>
        <dbReference type="Proteomes" id="UP001200557"/>
    </source>
</evidence>
<keyword evidence="1" id="KW-0812">Transmembrane</keyword>
<accession>A0ABS9CU82</accession>
<keyword evidence="1" id="KW-1133">Transmembrane helix</keyword>
<dbReference type="RefSeq" id="WP_235224106.1">
    <property type="nucleotide sequence ID" value="NZ_JAKGAQ010000001.1"/>
</dbReference>
<organism evidence="2 3">
    <name type="scientific">Octadecabacter dasysiphoniae</name>
    <dbReference type="NCBI Taxonomy" id="2909341"/>
    <lineage>
        <taxon>Bacteria</taxon>
        <taxon>Pseudomonadati</taxon>
        <taxon>Pseudomonadota</taxon>
        <taxon>Alphaproteobacteria</taxon>
        <taxon>Rhodobacterales</taxon>
        <taxon>Roseobacteraceae</taxon>
        <taxon>Octadecabacter</taxon>
    </lineage>
</organism>
<evidence type="ECO:0000313" key="2">
    <source>
        <dbReference type="EMBL" id="MCF2869985.1"/>
    </source>
</evidence>
<proteinExistence type="predicted"/>
<reference evidence="2 3" key="1">
    <citation type="submission" date="2022-01" db="EMBL/GenBank/DDBJ databases">
        <title>Octadecabacter sp. nov., isolated from a marine alga.</title>
        <authorList>
            <person name="Jin M.S."/>
            <person name="Kim H.M."/>
            <person name="Han D.M."/>
            <person name="Jung J.J."/>
            <person name="Jeon C.O."/>
        </authorList>
    </citation>
    <scope>NUCLEOTIDE SEQUENCE [LARGE SCALE GENOMIC DNA]</scope>
    <source>
        <strain evidence="2 3">G9-8</strain>
    </source>
</reference>
<feature type="transmembrane region" description="Helical" evidence="1">
    <location>
        <begin position="22"/>
        <end position="39"/>
    </location>
</feature>
<feature type="transmembrane region" description="Helical" evidence="1">
    <location>
        <begin position="101"/>
        <end position="122"/>
    </location>
</feature>
<dbReference type="Proteomes" id="UP001200557">
    <property type="component" value="Unassembled WGS sequence"/>
</dbReference>
<evidence type="ECO:0000256" key="1">
    <source>
        <dbReference type="SAM" id="Phobius"/>
    </source>
</evidence>
<feature type="transmembrane region" description="Helical" evidence="1">
    <location>
        <begin position="51"/>
        <end position="72"/>
    </location>
</feature>
<evidence type="ECO:0008006" key="4">
    <source>
        <dbReference type="Google" id="ProtNLM"/>
    </source>
</evidence>
<name>A0ABS9CU82_9RHOB</name>
<feature type="transmembrane region" description="Helical" evidence="1">
    <location>
        <begin position="186"/>
        <end position="203"/>
    </location>
</feature>
<feature type="transmembrane region" description="Helical" evidence="1">
    <location>
        <begin position="128"/>
        <end position="149"/>
    </location>
</feature>
<gene>
    <name evidence="2" type="ORF">L0664_02795</name>
</gene>
<dbReference type="EMBL" id="JAKGAQ010000001">
    <property type="protein sequence ID" value="MCF2869985.1"/>
    <property type="molecule type" value="Genomic_DNA"/>
</dbReference>
<feature type="transmembrane region" description="Helical" evidence="1">
    <location>
        <begin position="78"/>
        <end position="94"/>
    </location>
</feature>
<keyword evidence="3" id="KW-1185">Reference proteome</keyword>
<feature type="transmembrane region" description="Helical" evidence="1">
    <location>
        <begin position="156"/>
        <end position="180"/>
    </location>
</feature>
<sequence length="215" mass="23857">MGWFEQIDAYCERIDFSMWSEPVNAVTNAAFLIAAIVMWRRSKGLIGARALTIVLFAIGVGSGLFHTFATTWASTADVFPIVVFILLYLFLVHVHLIRWPVWAAAIATLGFVPFAIGITVIFQDVPFFSISSFYWSVPILLVVYAPFIGGKTARGFLIGAALLALSITVRSLDVALYDVWPLGTHFGWHILNAVMLGFMIDVYRRHMVEAPAIQG</sequence>
<protein>
    <recommendedName>
        <fullName evidence="4">Ceramidase</fullName>
    </recommendedName>
</protein>